<name>A0AA43Q454_9GAMM</name>
<evidence type="ECO:0000313" key="2">
    <source>
        <dbReference type="Proteomes" id="UP001160519"/>
    </source>
</evidence>
<evidence type="ECO:0000313" key="1">
    <source>
        <dbReference type="EMBL" id="MDI1230400.1"/>
    </source>
</evidence>
<accession>A0AA43Q454</accession>
<dbReference type="Proteomes" id="UP001160519">
    <property type="component" value="Unassembled WGS sequence"/>
</dbReference>
<reference evidence="1" key="1">
    <citation type="submission" date="2023-01" db="EMBL/GenBank/DDBJ databases">
        <title>Biogeochemical cycle of methane in antarctic sediments.</title>
        <authorList>
            <person name="Roldan D.M."/>
            <person name="Menes R.J."/>
        </authorList>
    </citation>
    <scope>NUCLEOTIDE SEQUENCE [LARGE SCALE GENOMIC DNA]</scope>
    <source>
        <strain evidence="1">K-2018 MAG008</strain>
    </source>
</reference>
<dbReference type="EMBL" id="JAQSDF010000008">
    <property type="protein sequence ID" value="MDI1230400.1"/>
    <property type="molecule type" value="Genomic_DNA"/>
</dbReference>
<gene>
    <name evidence="1" type="ORF">PSU93_04525</name>
</gene>
<proteinExistence type="predicted"/>
<sequence length="293" mass="33086">MIGVGGLTKIAEMICGDQPFNFFPYRSSSTLTRFFVGLDMDYVHDGSTRRHWVNDVLKELNEKQAVSPGLPSKELIKVIENLLHPDGFLFNETVDREKAKEAMKACLKSYELTIAELPNGLVKVCPLHGEFVSTDYQEMPAEKLITFKPSIFQVSNKPQNSRLVSVMMPFNVSFNGTYGAIKNVTDYMGLECLRADDIWGNSTFIQDIFDLIFCAKVVVVDFTGRNPNVMYETGIAHTLGKMVIPITQSIEDIPSDLGHHRALKYLPNEQGYRDLSNDLHKRLKTIVCKILQN</sequence>
<comment type="caution">
    <text evidence="1">The sequence shown here is derived from an EMBL/GenBank/DDBJ whole genome shotgun (WGS) entry which is preliminary data.</text>
</comment>
<dbReference type="AlphaFoldDB" id="A0AA43Q454"/>
<protein>
    <recommendedName>
        <fullName evidence="3">AbiJ N-terminal domain-containing protein</fullName>
    </recommendedName>
</protein>
<keyword evidence="2" id="KW-1185">Reference proteome</keyword>
<organism evidence="1 2">
    <name type="scientific">Candidatus Methylobacter titanis</name>
    <dbReference type="NCBI Taxonomy" id="3053457"/>
    <lineage>
        <taxon>Bacteria</taxon>
        <taxon>Pseudomonadati</taxon>
        <taxon>Pseudomonadota</taxon>
        <taxon>Gammaproteobacteria</taxon>
        <taxon>Methylococcales</taxon>
        <taxon>Methylococcaceae</taxon>
        <taxon>Methylobacter</taxon>
    </lineage>
</organism>
<evidence type="ECO:0008006" key="3">
    <source>
        <dbReference type="Google" id="ProtNLM"/>
    </source>
</evidence>